<dbReference type="Proteomes" id="UP000076761">
    <property type="component" value="Unassembled WGS sequence"/>
</dbReference>
<gene>
    <name evidence="1" type="ORF">NEOLEDRAFT_1180156</name>
</gene>
<evidence type="ECO:0000313" key="2">
    <source>
        <dbReference type="Proteomes" id="UP000076761"/>
    </source>
</evidence>
<dbReference type="EMBL" id="KV425586">
    <property type="protein sequence ID" value="KZT23280.1"/>
    <property type="molecule type" value="Genomic_DNA"/>
</dbReference>
<protein>
    <submittedName>
        <fullName evidence="1">Uncharacterized protein</fullName>
    </submittedName>
</protein>
<dbReference type="InParanoid" id="A0A165R462"/>
<accession>A0A165R462</accession>
<dbReference type="AlphaFoldDB" id="A0A165R462"/>
<organism evidence="1 2">
    <name type="scientific">Neolentinus lepideus HHB14362 ss-1</name>
    <dbReference type="NCBI Taxonomy" id="1314782"/>
    <lineage>
        <taxon>Eukaryota</taxon>
        <taxon>Fungi</taxon>
        <taxon>Dikarya</taxon>
        <taxon>Basidiomycota</taxon>
        <taxon>Agaricomycotina</taxon>
        <taxon>Agaricomycetes</taxon>
        <taxon>Gloeophyllales</taxon>
        <taxon>Gloeophyllaceae</taxon>
        <taxon>Neolentinus</taxon>
    </lineage>
</organism>
<reference evidence="1 2" key="1">
    <citation type="journal article" date="2016" name="Mol. Biol. Evol.">
        <title>Comparative Genomics of Early-Diverging Mushroom-Forming Fungi Provides Insights into the Origins of Lignocellulose Decay Capabilities.</title>
        <authorList>
            <person name="Nagy L.G."/>
            <person name="Riley R."/>
            <person name="Tritt A."/>
            <person name="Adam C."/>
            <person name="Daum C."/>
            <person name="Floudas D."/>
            <person name="Sun H."/>
            <person name="Yadav J.S."/>
            <person name="Pangilinan J."/>
            <person name="Larsson K.H."/>
            <person name="Matsuura K."/>
            <person name="Barry K."/>
            <person name="Labutti K."/>
            <person name="Kuo R."/>
            <person name="Ohm R.A."/>
            <person name="Bhattacharya S.S."/>
            <person name="Shirouzu T."/>
            <person name="Yoshinaga Y."/>
            <person name="Martin F.M."/>
            <person name="Grigoriev I.V."/>
            <person name="Hibbett D.S."/>
        </authorList>
    </citation>
    <scope>NUCLEOTIDE SEQUENCE [LARGE SCALE GENOMIC DNA]</scope>
    <source>
        <strain evidence="1 2">HHB14362 ss-1</strain>
    </source>
</reference>
<sequence>MPNMGASGAPLNHMLARELDPNPEFQHFIVIYIVKEVLKALNHTFFSTILGILHSNGPQYMIKIYLSQSEGPVLGNGMQKLENDLWLKCHKRESPTQIKYTSFKVRTIFQTQL</sequence>
<name>A0A165R462_9AGAM</name>
<proteinExistence type="predicted"/>
<keyword evidence="2" id="KW-1185">Reference proteome</keyword>
<evidence type="ECO:0000313" key="1">
    <source>
        <dbReference type="EMBL" id="KZT23280.1"/>
    </source>
</evidence>